<protein>
    <submittedName>
        <fullName evidence="3">Uncharacterized protein</fullName>
    </submittedName>
</protein>
<evidence type="ECO:0000256" key="2">
    <source>
        <dbReference type="SAM" id="Phobius"/>
    </source>
</evidence>
<evidence type="ECO:0000313" key="3">
    <source>
        <dbReference type="EMBL" id="KMU92646.1"/>
    </source>
</evidence>
<feature type="compositionally biased region" description="Basic and acidic residues" evidence="1">
    <location>
        <begin position="1"/>
        <end position="17"/>
    </location>
</feature>
<reference evidence="4" key="1">
    <citation type="journal article" date="2010" name="Genome Res.">
        <title>Population genomic sequencing of Coccidioides fungi reveals recent hybridization and transposon control.</title>
        <authorList>
            <person name="Neafsey D.E."/>
            <person name="Barker B.M."/>
            <person name="Sharpton T.J."/>
            <person name="Stajich J.E."/>
            <person name="Park D.J."/>
            <person name="Whiston E."/>
            <person name="Hung C.-Y."/>
            <person name="McMahan C."/>
            <person name="White J."/>
            <person name="Sykes S."/>
            <person name="Heiman D."/>
            <person name="Young S."/>
            <person name="Zeng Q."/>
            <person name="Abouelleil A."/>
            <person name="Aftuck L."/>
            <person name="Bessette D."/>
            <person name="Brown A."/>
            <person name="FitzGerald M."/>
            <person name="Lui A."/>
            <person name="Macdonald J.P."/>
            <person name="Priest M."/>
            <person name="Orbach M.J."/>
            <person name="Galgiani J.N."/>
            <person name="Kirkland T.N."/>
            <person name="Cole G.T."/>
            <person name="Birren B.W."/>
            <person name="Henn M.R."/>
            <person name="Taylor J.W."/>
            <person name="Rounsley S.D."/>
        </authorList>
    </citation>
    <scope>NUCLEOTIDE SEQUENCE [LARGE SCALE GENOMIC DNA]</scope>
    <source>
        <strain evidence="4">H538.4</strain>
    </source>
</reference>
<evidence type="ECO:0000256" key="1">
    <source>
        <dbReference type="SAM" id="MobiDB-lite"/>
    </source>
</evidence>
<dbReference type="Proteomes" id="UP000054563">
    <property type="component" value="Unassembled WGS sequence"/>
</dbReference>
<proteinExistence type="predicted"/>
<dbReference type="AlphaFoldDB" id="A0A0J8S716"/>
<feature type="region of interest" description="Disordered" evidence="1">
    <location>
        <begin position="1"/>
        <end position="26"/>
    </location>
</feature>
<keyword evidence="2" id="KW-1133">Transmembrane helix</keyword>
<feature type="transmembrane region" description="Helical" evidence="2">
    <location>
        <begin position="84"/>
        <end position="106"/>
    </location>
</feature>
<organism evidence="3 4">
    <name type="scientific">Coccidioides immitis H538.4</name>
    <dbReference type="NCBI Taxonomy" id="396776"/>
    <lineage>
        <taxon>Eukaryota</taxon>
        <taxon>Fungi</taxon>
        <taxon>Dikarya</taxon>
        <taxon>Ascomycota</taxon>
        <taxon>Pezizomycotina</taxon>
        <taxon>Eurotiomycetes</taxon>
        <taxon>Eurotiomycetidae</taxon>
        <taxon>Onygenales</taxon>
        <taxon>Onygenaceae</taxon>
        <taxon>Coccidioides</taxon>
    </lineage>
</organism>
<feature type="transmembrane region" description="Helical" evidence="2">
    <location>
        <begin position="45"/>
        <end position="64"/>
    </location>
</feature>
<keyword evidence="2" id="KW-0812">Transmembrane</keyword>
<sequence length="114" mass="13017">MPEWNKSTREEFGRPTEEYSPLNSQERPEERQIYKVKYKYNKLRFPKIFPLLLYLNTLLVWSQGHKLLLLLSSHQSKLSAALSFLSVIVVLAPAGNIVIAVSPALAEFMSAVIL</sequence>
<dbReference type="EMBL" id="DS017117">
    <property type="protein sequence ID" value="KMU92646.1"/>
    <property type="molecule type" value="Genomic_DNA"/>
</dbReference>
<evidence type="ECO:0000313" key="4">
    <source>
        <dbReference type="Proteomes" id="UP000054563"/>
    </source>
</evidence>
<gene>
    <name evidence="3" type="ORF">CIHG_10461</name>
</gene>
<dbReference type="VEuPathDB" id="FungiDB:CIHG_10461"/>
<accession>A0A0J8S716</accession>
<name>A0A0J8S716_COCIT</name>
<keyword evidence="2" id="KW-0472">Membrane</keyword>